<evidence type="ECO:0000313" key="9">
    <source>
        <dbReference type="Proteomes" id="UP000240572"/>
    </source>
</evidence>
<keyword evidence="2" id="KW-0812">Transmembrane</keyword>
<dbReference type="InterPro" id="IPR000184">
    <property type="entry name" value="Bac_surfAg_D15"/>
</dbReference>
<accession>A0A2P8CWF4</accession>
<dbReference type="Gene3D" id="3.10.20.310">
    <property type="entry name" value="membrane protein fhac"/>
    <property type="match status" value="1"/>
</dbReference>
<dbReference type="Gene3D" id="2.40.160.50">
    <property type="entry name" value="membrane protein fhac: a member of the omp85/tpsb transporter family"/>
    <property type="match status" value="1"/>
</dbReference>
<dbReference type="InterPro" id="IPR010827">
    <property type="entry name" value="BamA/TamA_POTRA"/>
</dbReference>
<dbReference type="PROSITE" id="PS51257">
    <property type="entry name" value="PROKAR_LIPOPROTEIN"/>
    <property type="match status" value="1"/>
</dbReference>
<evidence type="ECO:0000256" key="2">
    <source>
        <dbReference type="ARBA" id="ARBA00022692"/>
    </source>
</evidence>
<organism evidence="8 9">
    <name type="scientific">Taibaiella chishuiensis</name>
    <dbReference type="NCBI Taxonomy" id="1434707"/>
    <lineage>
        <taxon>Bacteria</taxon>
        <taxon>Pseudomonadati</taxon>
        <taxon>Bacteroidota</taxon>
        <taxon>Chitinophagia</taxon>
        <taxon>Chitinophagales</taxon>
        <taxon>Chitinophagaceae</taxon>
        <taxon>Taibaiella</taxon>
    </lineage>
</organism>
<dbReference type="AlphaFoldDB" id="A0A2P8CWF4"/>
<protein>
    <submittedName>
        <fullName evidence="8">Outer membrane protein assembly factor BamA</fullName>
    </submittedName>
</protein>
<dbReference type="Pfam" id="PF07244">
    <property type="entry name" value="POTRA"/>
    <property type="match status" value="1"/>
</dbReference>
<dbReference type="PANTHER" id="PTHR12815:SF47">
    <property type="entry name" value="TRANSLOCATION AND ASSEMBLY MODULE SUBUNIT TAMA"/>
    <property type="match status" value="1"/>
</dbReference>
<dbReference type="GO" id="GO:0019867">
    <property type="term" value="C:outer membrane"/>
    <property type="evidence" value="ECO:0007669"/>
    <property type="project" value="InterPro"/>
</dbReference>
<feature type="domain" description="Bacterial surface antigen (D15)" evidence="6">
    <location>
        <begin position="408"/>
        <end position="772"/>
    </location>
</feature>
<feature type="domain" description="POTRA" evidence="7">
    <location>
        <begin position="107"/>
        <end position="155"/>
    </location>
</feature>
<evidence type="ECO:0000313" key="8">
    <source>
        <dbReference type="EMBL" id="PSK89259.1"/>
    </source>
</evidence>
<dbReference type="InterPro" id="IPR039910">
    <property type="entry name" value="D15-like"/>
</dbReference>
<keyword evidence="4" id="KW-0472">Membrane</keyword>
<evidence type="ECO:0000259" key="7">
    <source>
        <dbReference type="Pfam" id="PF07244"/>
    </source>
</evidence>
<dbReference type="RefSeq" id="WP_106524913.1">
    <property type="nucleotide sequence ID" value="NZ_PYGD01000012.1"/>
</dbReference>
<name>A0A2P8CWF4_9BACT</name>
<keyword evidence="9" id="KW-1185">Reference proteome</keyword>
<evidence type="ECO:0000256" key="4">
    <source>
        <dbReference type="ARBA" id="ARBA00023136"/>
    </source>
</evidence>
<dbReference type="Proteomes" id="UP000240572">
    <property type="component" value="Unassembled WGS sequence"/>
</dbReference>
<comment type="subcellular location">
    <subcellularLocation>
        <location evidence="1">Membrane</location>
    </subcellularLocation>
</comment>
<evidence type="ECO:0000256" key="5">
    <source>
        <dbReference type="ARBA" id="ARBA00023237"/>
    </source>
</evidence>
<keyword evidence="3" id="KW-0732">Signal</keyword>
<dbReference type="EMBL" id="PYGD01000012">
    <property type="protein sequence ID" value="PSK89259.1"/>
    <property type="molecule type" value="Genomic_DNA"/>
</dbReference>
<evidence type="ECO:0000256" key="1">
    <source>
        <dbReference type="ARBA" id="ARBA00004370"/>
    </source>
</evidence>
<comment type="caution">
    <text evidence="8">The sequence shown here is derived from an EMBL/GenBank/DDBJ whole genome shotgun (WGS) entry which is preliminary data.</text>
</comment>
<dbReference type="Pfam" id="PF01103">
    <property type="entry name" value="Omp85"/>
    <property type="match status" value="1"/>
</dbReference>
<evidence type="ECO:0000256" key="3">
    <source>
        <dbReference type="ARBA" id="ARBA00022729"/>
    </source>
</evidence>
<dbReference type="PANTHER" id="PTHR12815">
    <property type="entry name" value="SORTING AND ASSEMBLY MACHINERY SAMM50 PROTEIN FAMILY MEMBER"/>
    <property type="match status" value="1"/>
</dbReference>
<gene>
    <name evidence="8" type="ORF">B0I18_11260</name>
</gene>
<proteinExistence type="predicted"/>
<dbReference type="OrthoDB" id="9814535at2"/>
<reference evidence="8 9" key="1">
    <citation type="submission" date="2018-03" db="EMBL/GenBank/DDBJ databases">
        <title>Genomic Encyclopedia of Type Strains, Phase III (KMG-III): the genomes of soil and plant-associated and newly described type strains.</title>
        <authorList>
            <person name="Whitman W."/>
        </authorList>
    </citation>
    <scope>NUCLEOTIDE SEQUENCE [LARGE SCALE GENOMIC DNA]</scope>
    <source>
        <strain evidence="8 9">CGMCC 1.12700</strain>
    </source>
</reference>
<sequence>MRPFLQFLLAICLLAGIAVLTGCSTTRYLKEDEYLLRSVNIKLNTDRTLAERGALNDQLYSIMPQRPNTYLLGVAPLKVWLYNMRYKKYQKDTSNFQISSKVVERPVVLDTQLIARTKANMRDFLRNQGYFYARVDDTVKYSGKKASVTYIVKTGTEYLIDAVSYDVGDPALKEEVRAISKSTLLAKGKPYSNTLVGAERNRLANAIRNYGYYQFSADNIDFELDTLDKSYFNNLENPFESAVNFITLKKQGKKPSLNVKVIIHETDDSLAFQKYTFGDVIVLPDYRDTSDLRSAAMTEKTVNGIKFRFRKPYVNTTILDKKIFIRPGRVYSQSDYNQTIRQLNDLGIFQYVRVFIFADRQDSLDHTLNCFIMMNENKKYDFNTNVEVSGGDLYAVGTAANVSVTDKNFLRGANQLTTTVSYGLELGQNKNLDVPFLQQFYLFSQNVGINFRLTFPKFILPISQSKFSQSSLPRTVLDAGVNTLDRRDYFRLSNIAASYGYIWRETDIKTWTVKPVFVNTLQLSGISPSFQARMDSIPAIRNSYQETFIEGESVEFVINTENRKRWKYAYLRIAGEEAGGLMSGIKGLADLVNAPLKFSHARYVRFDFDLRQYLLQRNSSLAFRFYGGVGIPYGGSTILPYLKQYFVGGAYSIRGWRPRVLGPGSYYDSLRQNSTDNLFIDQAGDIKLELNGEYRFAMIKLFSGSVSLNGALFADAGNIWLARKDNTLPGANFEFKNLYQDLAISTGAGLRLDLGGFLVLRFDWAFPVKKPYVKSNAGWVIKDIDLGDPDWRRQNLNFNIAIGYPF</sequence>
<evidence type="ECO:0000259" key="6">
    <source>
        <dbReference type="Pfam" id="PF01103"/>
    </source>
</evidence>
<keyword evidence="5" id="KW-0998">Cell outer membrane</keyword>